<evidence type="ECO:0008006" key="4">
    <source>
        <dbReference type="Google" id="ProtNLM"/>
    </source>
</evidence>
<dbReference type="Pfam" id="PF04241">
    <property type="entry name" value="DUF423"/>
    <property type="match status" value="1"/>
</dbReference>
<gene>
    <name evidence="2" type="ORF">GMJLKIPL_0997</name>
</gene>
<dbReference type="InterPro" id="IPR006696">
    <property type="entry name" value="DUF423"/>
</dbReference>
<evidence type="ECO:0000256" key="1">
    <source>
        <dbReference type="SAM" id="Phobius"/>
    </source>
</evidence>
<reference evidence="2" key="1">
    <citation type="journal article" date="2021" name="Front. Microbiol.">
        <title>Comprehensive Comparative Genomics and Phenotyping of Methylobacterium Species.</title>
        <authorList>
            <person name="Alessa O."/>
            <person name="Ogura Y."/>
            <person name="Fujitani Y."/>
            <person name="Takami H."/>
            <person name="Hayashi T."/>
            <person name="Sahin N."/>
            <person name="Tani A."/>
        </authorList>
    </citation>
    <scope>NUCLEOTIDE SEQUENCE</scope>
    <source>
        <strain evidence="2">DSM 17168</strain>
    </source>
</reference>
<accession>A0ABQ4S9M9</accession>
<evidence type="ECO:0000313" key="3">
    <source>
        <dbReference type="Proteomes" id="UP001055153"/>
    </source>
</evidence>
<dbReference type="Proteomes" id="UP001055153">
    <property type="component" value="Unassembled WGS sequence"/>
</dbReference>
<dbReference type="EMBL" id="BPQQ01000010">
    <property type="protein sequence ID" value="GJD99082.1"/>
    <property type="molecule type" value="Genomic_DNA"/>
</dbReference>
<evidence type="ECO:0000313" key="2">
    <source>
        <dbReference type="EMBL" id="GJD99082.1"/>
    </source>
</evidence>
<reference evidence="2" key="2">
    <citation type="submission" date="2021-08" db="EMBL/GenBank/DDBJ databases">
        <authorList>
            <person name="Tani A."/>
            <person name="Ola A."/>
            <person name="Ogura Y."/>
            <person name="Katsura K."/>
            <person name="Hayashi T."/>
        </authorList>
    </citation>
    <scope>NUCLEOTIDE SEQUENCE</scope>
    <source>
        <strain evidence="2">DSM 17168</strain>
    </source>
</reference>
<name>A0ABQ4S9M9_9HYPH</name>
<proteinExistence type="predicted"/>
<feature type="transmembrane region" description="Helical" evidence="1">
    <location>
        <begin position="44"/>
        <end position="61"/>
    </location>
</feature>
<keyword evidence="3" id="KW-1185">Reference proteome</keyword>
<comment type="caution">
    <text evidence="2">The sequence shown here is derived from an EMBL/GenBank/DDBJ whole genome shotgun (WGS) entry which is preliminary data.</text>
</comment>
<keyword evidence="1" id="KW-0472">Membrane</keyword>
<feature type="transmembrane region" description="Helical" evidence="1">
    <location>
        <begin position="73"/>
        <end position="95"/>
    </location>
</feature>
<sequence length="128" mass="12573">MALSEMPLPDRIILALGSLAGLLGVALAAAAAHLAPTGSLQTAAQFLLVHAGPLLALGGLSGSGRLRTGPARLAAAGLVLGLVLFSGDLALRALAQMPLFPMAAPTGGILLMLGWALAALAALLPARA</sequence>
<organism evidence="2 3">
    <name type="scientific">Methylobacterium isbiliense</name>
    <dbReference type="NCBI Taxonomy" id="315478"/>
    <lineage>
        <taxon>Bacteria</taxon>
        <taxon>Pseudomonadati</taxon>
        <taxon>Pseudomonadota</taxon>
        <taxon>Alphaproteobacteria</taxon>
        <taxon>Hyphomicrobiales</taxon>
        <taxon>Methylobacteriaceae</taxon>
        <taxon>Methylobacterium</taxon>
    </lineage>
</organism>
<protein>
    <recommendedName>
        <fullName evidence="4">DUF423 domain-containing protein</fullName>
    </recommendedName>
</protein>
<keyword evidence="1" id="KW-0812">Transmembrane</keyword>
<feature type="transmembrane region" description="Helical" evidence="1">
    <location>
        <begin position="107"/>
        <end position="126"/>
    </location>
</feature>
<keyword evidence="1" id="KW-1133">Transmembrane helix</keyword>